<protein>
    <recommendedName>
        <fullName evidence="3">FCP1 homology domain-containing protein</fullName>
    </recommendedName>
</protein>
<dbReference type="EMBL" id="BLPF01000001">
    <property type="protein sequence ID" value="GFJ79407.1"/>
    <property type="molecule type" value="Genomic_DNA"/>
</dbReference>
<evidence type="ECO:0000313" key="1">
    <source>
        <dbReference type="EMBL" id="GFJ79407.1"/>
    </source>
</evidence>
<reference evidence="1 2" key="1">
    <citation type="submission" date="2020-03" db="EMBL/GenBank/DDBJ databases">
        <title>Whole genome shotgun sequence of Phytohabitans houttuyneae NBRC 108639.</title>
        <authorList>
            <person name="Komaki H."/>
            <person name="Tamura T."/>
        </authorList>
    </citation>
    <scope>NUCLEOTIDE SEQUENCE [LARGE SCALE GENOMIC DNA]</scope>
    <source>
        <strain evidence="1 2">NBRC 108639</strain>
    </source>
</reference>
<gene>
    <name evidence="1" type="ORF">Phou_035870</name>
</gene>
<proteinExistence type="predicted"/>
<keyword evidence="2" id="KW-1185">Reference proteome</keyword>
<accession>A0A6V8KCF8</accession>
<comment type="caution">
    <text evidence="1">The sequence shown here is derived from an EMBL/GenBank/DDBJ whole genome shotgun (WGS) entry which is preliminary data.</text>
</comment>
<evidence type="ECO:0000313" key="2">
    <source>
        <dbReference type="Proteomes" id="UP000482800"/>
    </source>
</evidence>
<reference evidence="1 2" key="2">
    <citation type="submission" date="2020-03" db="EMBL/GenBank/DDBJ databases">
        <authorList>
            <person name="Ichikawa N."/>
            <person name="Kimura A."/>
            <person name="Kitahashi Y."/>
            <person name="Uohara A."/>
        </authorList>
    </citation>
    <scope>NUCLEOTIDE SEQUENCE [LARGE SCALE GENOMIC DNA]</scope>
    <source>
        <strain evidence="1 2">NBRC 108639</strain>
    </source>
</reference>
<dbReference type="Proteomes" id="UP000482800">
    <property type="component" value="Unassembled WGS sequence"/>
</dbReference>
<evidence type="ECO:0008006" key="3">
    <source>
        <dbReference type="Google" id="ProtNLM"/>
    </source>
</evidence>
<dbReference type="AlphaFoldDB" id="A0A6V8KCF8"/>
<dbReference type="RefSeq" id="WP_173056947.1">
    <property type="nucleotide sequence ID" value="NZ_BAABGO010000001.1"/>
</dbReference>
<name>A0A6V8KCF8_9ACTN</name>
<sequence length="192" mass="21862">MRALPVWLLDIDGVINAATKQPDRNVWPLVDWVAGRARDGGRSWPILAAKPVAEFIRQVHARGRAEIRWHTTWQQWARSLEELLDLPSFPVAEAPEWHLFLRAETEQWWKIGAALRVVEEERRPLLWTDDDASDVWSLPNAVRTRITSAQPTLIVAPSPQTGLCRRHLRQIDEFLTECALTAPAVEVSDGTP</sequence>
<organism evidence="1 2">
    <name type="scientific">Phytohabitans houttuyneae</name>
    <dbReference type="NCBI Taxonomy" id="1076126"/>
    <lineage>
        <taxon>Bacteria</taxon>
        <taxon>Bacillati</taxon>
        <taxon>Actinomycetota</taxon>
        <taxon>Actinomycetes</taxon>
        <taxon>Micromonosporales</taxon>
        <taxon>Micromonosporaceae</taxon>
    </lineage>
</organism>